<sequence>MVRQDCPGFPDRKAYRGCRALPGRQVCAGRRGRKVYRVSPDNRVTLAPKEHQGCKGHQAHRAFKGRLVRKDPKVRRARLDPSLYQE</sequence>
<evidence type="ECO:0000313" key="1">
    <source>
        <dbReference type="EMBL" id="GIO51832.1"/>
    </source>
</evidence>
<protein>
    <submittedName>
        <fullName evidence="1">Uncharacterized protein</fullName>
    </submittedName>
</protein>
<dbReference type="EMBL" id="BORU01000001">
    <property type="protein sequence ID" value="GIO51832.1"/>
    <property type="molecule type" value="Genomic_DNA"/>
</dbReference>
<gene>
    <name evidence="1" type="ORF">J21TS7_01500</name>
</gene>
<proteinExistence type="predicted"/>
<organism evidence="1 2">
    <name type="scientific">Paenibacillus cineris</name>
    <dbReference type="NCBI Taxonomy" id="237530"/>
    <lineage>
        <taxon>Bacteria</taxon>
        <taxon>Bacillati</taxon>
        <taxon>Bacillota</taxon>
        <taxon>Bacilli</taxon>
        <taxon>Bacillales</taxon>
        <taxon>Paenibacillaceae</taxon>
        <taxon>Paenibacillus</taxon>
    </lineage>
</organism>
<reference evidence="1 2" key="1">
    <citation type="submission" date="2021-03" db="EMBL/GenBank/DDBJ databases">
        <title>Antimicrobial resistance genes in bacteria isolated from Japanese honey, and their potential for conferring macrolide and lincosamide resistance in the American foulbrood pathogen Paenibacillus larvae.</title>
        <authorList>
            <person name="Okamoto M."/>
            <person name="Kumagai M."/>
            <person name="Kanamori H."/>
            <person name="Takamatsu D."/>
        </authorList>
    </citation>
    <scope>NUCLEOTIDE SEQUENCE [LARGE SCALE GENOMIC DNA]</scope>
    <source>
        <strain evidence="1 2">J21TS7</strain>
    </source>
</reference>
<dbReference type="Proteomes" id="UP000676601">
    <property type="component" value="Unassembled WGS sequence"/>
</dbReference>
<name>A0ABQ4L5E8_9BACL</name>
<keyword evidence="2" id="KW-1185">Reference proteome</keyword>
<comment type="caution">
    <text evidence="1">The sequence shown here is derived from an EMBL/GenBank/DDBJ whole genome shotgun (WGS) entry which is preliminary data.</text>
</comment>
<accession>A0ABQ4L5E8</accession>
<evidence type="ECO:0000313" key="2">
    <source>
        <dbReference type="Proteomes" id="UP000676601"/>
    </source>
</evidence>